<gene>
    <name evidence="6" type="primary">LOC108732833</name>
</gene>
<sequence>MVDLKNGHNKAFVNSKQLTRNRRSCIRKRNAFLNKNNNHTREMLSTRDSASQFLVDSDGGEGTVNKTPSLSRGKKIGILALILLILVCFLVAFLLRTLANDDNKELVPPNPTKQLPSSASKLKIFKKAAVCADGPPCAEIGKSILEQNGSAVDAALAAMFCNGLVNMQSMGLGGGFFMTIYTRDTKTAVTLDAREAAPLKATPDMYKTDHDKSKKGILAVGVPGELKGYWAAHQRFGKLPWNKIIEPTIELCERGYNISKVQYDGMLSSPHMKNDPVLKEWFVNEKGNFNAPGTLVRPTKLCDTLRLIAQNGGDDFYTGNMSRMIVNDIKELGGIINEEDLKVYTAKWREPISVTFQNEDRLYSVPPPASGVLLGFILRILDGYNFSPDSINTINDTVLTYHRTLEAFKYAYARRTELGDLNYVNITSLLNNLTSSKYAEQIRKKIDDTTTSQKPEDYGAVFYNQEDHGTAHISVLAENGDAVSATSSVNLYFGAGITSKSTGIVLNSVMDDFSFPYYKNYFGLPGSPSNSLQPGKRSLSSMSPSIVTDKNGDVRVVIGASGGTKITTAVALVIMRTLWFGQNIKEAIDAPRIHHQIYPMKVSYEYGNLQQVVEGLQKKGHKMERYSERGSIICALLIKNSTIFANADYRKGGEVYGLD</sequence>
<dbReference type="RefSeq" id="XP_018319316.1">
    <property type="nucleotide sequence ID" value="XM_018463814.1"/>
</dbReference>
<dbReference type="GO" id="GO:0005886">
    <property type="term" value="C:plasma membrane"/>
    <property type="evidence" value="ECO:0007669"/>
    <property type="project" value="TreeGrafter"/>
</dbReference>
<dbReference type="FunFam" id="3.60.20.40:FF:000001">
    <property type="entry name" value="Gamma-glutamyltranspeptidase 1"/>
    <property type="match status" value="1"/>
</dbReference>
<dbReference type="Pfam" id="PF01019">
    <property type="entry name" value="G_glu_transpept"/>
    <property type="match status" value="1"/>
</dbReference>
<keyword evidence="1" id="KW-1202">Platelet aggregation activating toxin</keyword>
<evidence type="ECO:0000313" key="6">
    <source>
        <dbReference type="RefSeq" id="XP_018319316.1"/>
    </source>
</evidence>
<name>A0A1W4W5B0_AGRPL</name>
<dbReference type="PANTHER" id="PTHR11686:SF9">
    <property type="entry name" value="RE13973P"/>
    <property type="match status" value="1"/>
</dbReference>
<feature type="binding site" evidence="3">
    <location>
        <begin position="488"/>
        <end position="490"/>
    </location>
    <ligand>
        <name>L-glutamate</name>
        <dbReference type="ChEBI" id="CHEBI:29985"/>
    </ligand>
</feature>
<dbReference type="InParanoid" id="A0A1W4W5B0"/>
<evidence type="ECO:0000256" key="3">
    <source>
        <dbReference type="PIRSR" id="PIRSR600101-2"/>
    </source>
</evidence>
<keyword evidence="1" id="KW-0800">Toxin</keyword>
<dbReference type="AlphaFoldDB" id="A0A1W4W5B0"/>
<organism evidence="5 6">
    <name type="scientific">Agrilus planipennis</name>
    <name type="common">Emerald ash borer</name>
    <name type="synonym">Agrilus marcopoli</name>
    <dbReference type="NCBI Taxonomy" id="224129"/>
    <lineage>
        <taxon>Eukaryota</taxon>
        <taxon>Metazoa</taxon>
        <taxon>Ecdysozoa</taxon>
        <taxon>Arthropoda</taxon>
        <taxon>Hexapoda</taxon>
        <taxon>Insecta</taxon>
        <taxon>Pterygota</taxon>
        <taxon>Neoptera</taxon>
        <taxon>Endopterygota</taxon>
        <taxon>Coleoptera</taxon>
        <taxon>Polyphaga</taxon>
        <taxon>Elateriformia</taxon>
        <taxon>Buprestoidea</taxon>
        <taxon>Buprestidae</taxon>
        <taxon>Agrilinae</taxon>
        <taxon>Agrilus</taxon>
    </lineage>
</organism>
<keyword evidence="1" id="KW-1199">Hemostasis impairing toxin</keyword>
<dbReference type="FunCoup" id="A0A1W4W5B0">
    <property type="interactions" value="84"/>
</dbReference>
<dbReference type="PANTHER" id="PTHR11686">
    <property type="entry name" value="GAMMA GLUTAMYL TRANSPEPTIDASE"/>
    <property type="match status" value="1"/>
</dbReference>
<feature type="binding site" evidence="3">
    <location>
        <position position="194"/>
    </location>
    <ligand>
        <name>L-glutamate</name>
        <dbReference type="ChEBI" id="CHEBI:29985"/>
    </ligand>
</feature>
<dbReference type="KEGG" id="apln:108732833"/>
<feature type="binding site" evidence="3">
    <location>
        <position position="512"/>
    </location>
    <ligand>
        <name>L-glutamate</name>
        <dbReference type="ChEBI" id="CHEBI:29985"/>
    </ligand>
</feature>
<keyword evidence="4" id="KW-1133">Transmembrane helix</keyword>
<dbReference type="STRING" id="224129.A0A1W4W5B0"/>
<dbReference type="GeneID" id="108732833"/>
<dbReference type="InterPro" id="IPR043137">
    <property type="entry name" value="GGT_ssub_C"/>
</dbReference>
<keyword evidence="4" id="KW-0812">Transmembrane</keyword>
<dbReference type="Gene3D" id="3.60.20.40">
    <property type="match status" value="1"/>
</dbReference>
<protein>
    <submittedName>
        <fullName evidence="6">Glutathione hydrolase 1 proenzyme isoform X1</fullName>
    </submittedName>
</protein>
<dbReference type="OrthoDB" id="1081007at2759"/>
<feature type="transmembrane region" description="Helical" evidence="4">
    <location>
        <begin position="76"/>
        <end position="95"/>
    </location>
</feature>
<evidence type="ECO:0000256" key="1">
    <source>
        <dbReference type="ARBA" id="ARBA00084097"/>
    </source>
</evidence>
<dbReference type="PRINTS" id="PR01210">
    <property type="entry name" value="GGTRANSPTASE"/>
</dbReference>
<dbReference type="GO" id="GO:0006751">
    <property type="term" value="P:glutathione catabolic process"/>
    <property type="evidence" value="ECO:0007669"/>
    <property type="project" value="InterPro"/>
</dbReference>
<reference evidence="6" key="1">
    <citation type="submission" date="2025-08" db="UniProtKB">
        <authorList>
            <consortium name="RefSeq"/>
        </authorList>
    </citation>
    <scope>IDENTIFICATION</scope>
    <source>
        <tissue evidence="6">Entire body</tissue>
    </source>
</reference>
<dbReference type="NCBIfam" id="TIGR00066">
    <property type="entry name" value="g_glut_trans"/>
    <property type="match status" value="1"/>
</dbReference>
<evidence type="ECO:0000256" key="2">
    <source>
        <dbReference type="PIRSR" id="PIRSR600101-1"/>
    </source>
</evidence>
<evidence type="ECO:0000256" key="4">
    <source>
        <dbReference type="SAM" id="Phobius"/>
    </source>
</evidence>
<dbReference type="Proteomes" id="UP000192223">
    <property type="component" value="Unplaced"/>
</dbReference>
<accession>A0A1W4W5B0</accession>
<dbReference type="Gene3D" id="1.10.246.130">
    <property type="match status" value="1"/>
</dbReference>
<dbReference type="InterPro" id="IPR043138">
    <property type="entry name" value="GGT_lsub"/>
</dbReference>
<keyword evidence="4" id="KW-0472">Membrane</keyword>
<evidence type="ECO:0000313" key="5">
    <source>
        <dbReference type="Proteomes" id="UP000192223"/>
    </source>
</evidence>
<dbReference type="InterPro" id="IPR000101">
    <property type="entry name" value="GGT_peptidase"/>
</dbReference>
<dbReference type="SUPFAM" id="SSF56235">
    <property type="entry name" value="N-terminal nucleophile aminohydrolases (Ntn hydrolases)"/>
    <property type="match status" value="1"/>
</dbReference>
<dbReference type="GO" id="GO:0036374">
    <property type="term" value="F:glutathione hydrolase activity"/>
    <property type="evidence" value="ECO:0007669"/>
    <property type="project" value="InterPro"/>
</dbReference>
<feature type="active site" description="Nucleophile" evidence="2">
    <location>
        <position position="470"/>
    </location>
</feature>
<proteinExistence type="predicted"/>
<keyword evidence="5" id="KW-1185">Reference proteome</keyword>
<keyword evidence="6" id="KW-0378">Hydrolase</keyword>
<dbReference type="FunFam" id="1.10.246.130:FF:000002">
    <property type="entry name" value="glutathione hydrolase 1 proenzyme"/>
    <property type="match status" value="1"/>
</dbReference>
<feature type="binding site" evidence="3">
    <location>
        <position position="563"/>
    </location>
    <ligand>
        <name>L-glutamate</name>
        <dbReference type="ChEBI" id="CHEBI:29985"/>
    </ligand>
</feature>
<dbReference type="InterPro" id="IPR029055">
    <property type="entry name" value="Ntn_hydrolases_N"/>
</dbReference>
<feature type="binding site" evidence="3">
    <location>
        <begin position="540"/>
        <end position="541"/>
    </location>
    <ligand>
        <name>L-glutamate</name>
        <dbReference type="ChEBI" id="CHEBI:29985"/>
    </ligand>
</feature>